<keyword evidence="1" id="KW-0812">Transmembrane</keyword>
<protein>
    <submittedName>
        <fullName evidence="2">Uncharacterized protein</fullName>
    </submittedName>
</protein>
<keyword evidence="1" id="KW-1133">Transmembrane helix</keyword>
<name>A0A8S5QQ98_9CAUD</name>
<accession>A0A8S5QQ98</accession>
<organism evidence="2">
    <name type="scientific">Caudovirales sp. ctkvU4</name>
    <dbReference type="NCBI Taxonomy" id="2826783"/>
    <lineage>
        <taxon>Viruses</taxon>
        <taxon>Duplodnaviria</taxon>
        <taxon>Heunggongvirae</taxon>
        <taxon>Uroviricota</taxon>
        <taxon>Caudoviricetes</taxon>
    </lineage>
</organism>
<proteinExistence type="predicted"/>
<keyword evidence="1" id="KW-0472">Membrane</keyword>
<evidence type="ECO:0000256" key="1">
    <source>
        <dbReference type="SAM" id="Phobius"/>
    </source>
</evidence>
<dbReference type="EMBL" id="BK015710">
    <property type="protein sequence ID" value="DAE21264.1"/>
    <property type="molecule type" value="Genomic_DNA"/>
</dbReference>
<evidence type="ECO:0000313" key="2">
    <source>
        <dbReference type="EMBL" id="DAE21264.1"/>
    </source>
</evidence>
<feature type="transmembrane region" description="Helical" evidence="1">
    <location>
        <begin position="16"/>
        <end position="40"/>
    </location>
</feature>
<reference evidence="2" key="1">
    <citation type="journal article" date="2021" name="Proc. Natl. Acad. Sci. U.S.A.">
        <title>A Catalog of Tens of Thousands of Viruses from Human Metagenomes Reveals Hidden Associations with Chronic Diseases.</title>
        <authorList>
            <person name="Tisza M.J."/>
            <person name="Buck C.B."/>
        </authorList>
    </citation>
    <scope>NUCLEOTIDE SEQUENCE</scope>
    <source>
        <strain evidence="2">CtkvU4</strain>
    </source>
</reference>
<sequence>MKKPPSAAGGGEEVEYYVLLSIGLLLCVFINITAAGYITLRMTIFLLEKMKELETNSFERKG</sequence>